<dbReference type="RefSeq" id="WP_015233674.1">
    <property type="nucleotide sequence ID" value="NZ_FORO01000040.1"/>
</dbReference>
<accession>A0A1I3SDA6</accession>
<dbReference type="EMBL" id="FORO01000040">
    <property type="protein sequence ID" value="SFJ56804.1"/>
    <property type="molecule type" value="Genomic_DNA"/>
</dbReference>
<protein>
    <submittedName>
        <fullName evidence="1">Uncharacterized protein</fullName>
    </submittedName>
</protein>
<organism evidence="1 2">
    <name type="scientific">Natronobacterium gregoryi</name>
    <dbReference type="NCBI Taxonomy" id="44930"/>
    <lineage>
        <taxon>Archaea</taxon>
        <taxon>Methanobacteriati</taxon>
        <taxon>Methanobacteriota</taxon>
        <taxon>Stenosarchaea group</taxon>
        <taxon>Halobacteria</taxon>
        <taxon>Halobacteriales</taxon>
        <taxon>Natrialbaceae</taxon>
        <taxon>Natronobacterium</taxon>
    </lineage>
</organism>
<evidence type="ECO:0000313" key="2">
    <source>
        <dbReference type="Proteomes" id="UP000182829"/>
    </source>
</evidence>
<name>A0A1I3SDA6_9EURY</name>
<reference evidence="1 2" key="1">
    <citation type="submission" date="2016-10" db="EMBL/GenBank/DDBJ databases">
        <authorList>
            <person name="de Groot N.N."/>
        </authorList>
    </citation>
    <scope>NUCLEOTIDE SEQUENCE [LARGE SCALE GENOMIC DNA]</scope>
    <source>
        <strain evidence="1 2">SP2</strain>
    </source>
</reference>
<gene>
    <name evidence="1" type="ORF">SAMN05443661_14016</name>
</gene>
<proteinExistence type="predicted"/>
<dbReference type="GeneID" id="71764901"/>
<sequence length="182" mass="20471">MVRSENLDHPAVEVKLPLDGGMHQYVVPRDTTMFLWVALAVGTPERIPQIQSPQGSRLFTKGVQAQEQMTWSVSIDDESVPLIADSHYRKGEYRGLAWWIAIDPIELPATVCVEFETIGDQPTVQGDPVVLWTEQGDVVSWGTTIESTIKLNPSDSPANSFPTHRESLWDQHMVYRPLNSME</sequence>
<dbReference type="Proteomes" id="UP000182829">
    <property type="component" value="Unassembled WGS sequence"/>
</dbReference>
<dbReference type="OMA" id="CVEFETI"/>
<dbReference type="AlphaFoldDB" id="A0A1I3SDA6"/>
<evidence type="ECO:0000313" key="1">
    <source>
        <dbReference type="EMBL" id="SFJ56804.1"/>
    </source>
</evidence>